<organism evidence="2">
    <name type="scientific">Paraconexibacter sp. AEG42_29</name>
    <dbReference type="NCBI Taxonomy" id="2997339"/>
    <lineage>
        <taxon>Bacteria</taxon>
        <taxon>Bacillati</taxon>
        <taxon>Actinomycetota</taxon>
        <taxon>Thermoleophilia</taxon>
        <taxon>Solirubrobacterales</taxon>
        <taxon>Paraconexibacteraceae</taxon>
        <taxon>Paraconexibacter</taxon>
    </lineage>
</organism>
<feature type="transmembrane region" description="Helical" evidence="1">
    <location>
        <begin position="101"/>
        <end position="121"/>
    </location>
</feature>
<dbReference type="GO" id="GO:0005548">
    <property type="term" value="F:phospholipid transporter activity"/>
    <property type="evidence" value="ECO:0007669"/>
    <property type="project" value="TreeGrafter"/>
</dbReference>
<dbReference type="InterPro" id="IPR030802">
    <property type="entry name" value="Permease_MalE"/>
</dbReference>
<feature type="transmembrane region" description="Helical" evidence="1">
    <location>
        <begin position="232"/>
        <end position="256"/>
    </location>
</feature>
<dbReference type="GO" id="GO:0043190">
    <property type="term" value="C:ATP-binding cassette (ABC) transporter complex"/>
    <property type="evidence" value="ECO:0007669"/>
    <property type="project" value="InterPro"/>
</dbReference>
<evidence type="ECO:0000256" key="1">
    <source>
        <dbReference type="SAM" id="Phobius"/>
    </source>
</evidence>
<protein>
    <submittedName>
        <fullName evidence="2">Intermembrane phospholipid transport system permease protein MlaE</fullName>
    </submittedName>
</protein>
<dbReference type="KEGG" id="parq:DSM112329_02007"/>
<keyword evidence="1" id="KW-0472">Membrane</keyword>
<proteinExistence type="predicted"/>
<reference evidence="2" key="1">
    <citation type="submission" date="2022-12" db="EMBL/GenBank/DDBJ databases">
        <title>Paraconexibacter alkalitolerans sp. nov. and Baekduia alba sp. nov., isolated from soil and emended description of the genera Paraconexibacter (Chun et al., 2020) and Baekduia (An et al., 2020).</title>
        <authorList>
            <person name="Vieira S."/>
            <person name="Huber K.J."/>
            <person name="Geppert A."/>
            <person name="Wolf J."/>
            <person name="Neumann-Schaal M."/>
            <person name="Muesken M."/>
            <person name="Overmann J."/>
        </authorList>
    </citation>
    <scope>NUCLEOTIDE SEQUENCE</scope>
    <source>
        <strain evidence="2">AEG42_29</strain>
    </source>
</reference>
<feature type="transmembrane region" description="Helical" evidence="1">
    <location>
        <begin position="155"/>
        <end position="177"/>
    </location>
</feature>
<dbReference type="Pfam" id="PF02405">
    <property type="entry name" value="MlaE"/>
    <property type="match status" value="1"/>
</dbReference>
<evidence type="ECO:0000313" key="2">
    <source>
        <dbReference type="EMBL" id="XAY05163.1"/>
    </source>
</evidence>
<dbReference type="PANTHER" id="PTHR30188:SF4">
    <property type="entry name" value="PROTEIN TRIGALACTOSYLDIACYLGLYCEROL 1, CHLOROPLASTIC"/>
    <property type="match status" value="1"/>
</dbReference>
<dbReference type="AlphaFoldDB" id="A0AAU7AU76"/>
<keyword evidence="1" id="KW-0812">Transmembrane</keyword>
<dbReference type="PANTHER" id="PTHR30188">
    <property type="entry name" value="ABC TRANSPORTER PERMEASE PROTEIN-RELATED"/>
    <property type="match status" value="1"/>
</dbReference>
<dbReference type="EMBL" id="CP114014">
    <property type="protein sequence ID" value="XAY05163.1"/>
    <property type="molecule type" value="Genomic_DNA"/>
</dbReference>
<feature type="transmembrane region" description="Helical" evidence="1">
    <location>
        <begin position="197"/>
        <end position="220"/>
    </location>
</feature>
<gene>
    <name evidence="2" type="primary">mlaE_3</name>
    <name evidence="2" type="ORF">DSM112329_02007</name>
</gene>
<sequence>MEIMVYPMGIPLTVRRLGAMASLLVTCAASLGTPPFRWRGEFARQSATIVRTSLPAIALSIAAWGFSGPGLQAGNFLVTFGSIDRAGGFMVVAIIREFGTFVTATVVAGVVGTMLTAELGARKVRGELDALEVLGVDPIREIVAPRVAAMTVTMIGLDLLALVFGVAGGYVATVGVLGGTTGGFFTSFFANTTFADLLASVIKVAIFGLLIGVICGYYGLTASGGPAGVGRAVNKAVVACLIAIFFVNIVYTQWFLALFPDVSVFR</sequence>
<name>A0AAU7AU76_9ACTN</name>
<keyword evidence="1" id="KW-1133">Transmembrane helix</keyword>
<accession>A0AAU7AU76</accession>